<accession>A0A1I8A8X1</accession>
<evidence type="ECO:0000313" key="3">
    <source>
        <dbReference type="WBParaSite" id="L893_g33756.t1"/>
    </source>
</evidence>
<dbReference type="Proteomes" id="UP000095287">
    <property type="component" value="Unplaced"/>
</dbReference>
<evidence type="ECO:0000256" key="1">
    <source>
        <dbReference type="SAM" id="MobiDB-lite"/>
    </source>
</evidence>
<sequence>SESWRDAYERWERENEARLQELTAKFKEQQEKKAGGVKKTVLLSGPRDLPPVPIVAPHRMKKKEPKKTTAKRFRSNSEPEESKKTYLNGVQRGFLMKKVNRTITKRR</sequence>
<name>A0A1I8A8X1_9BILA</name>
<protein>
    <submittedName>
        <fullName evidence="3">Ribosome biogenesis protein NOP53</fullName>
    </submittedName>
</protein>
<feature type="compositionally biased region" description="Basic and acidic residues" evidence="1">
    <location>
        <begin position="75"/>
        <end position="84"/>
    </location>
</feature>
<evidence type="ECO:0000313" key="2">
    <source>
        <dbReference type="Proteomes" id="UP000095287"/>
    </source>
</evidence>
<dbReference type="AlphaFoldDB" id="A0A1I8A8X1"/>
<feature type="region of interest" description="Disordered" evidence="1">
    <location>
        <begin position="30"/>
        <end position="85"/>
    </location>
</feature>
<dbReference type="WBParaSite" id="L893_g33756.t1">
    <property type="protein sequence ID" value="L893_g33756.t1"/>
    <property type="gene ID" value="L893_g33756"/>
</dbReference>
<reference evidence="3" key="1">
    <citation type="submission" date="2016-11" db="UniProtKB">
        <authorList>
            <consortium name="WormBaseParasite"/>
        </authorList>
    </citation>
    <scope>IDENTIFICATION</scope>
</reference>
<keyword evidence="2" id="KW-1185">Reference proteome</keyword>
<proteinExistence type="predicted"/>
<organism evidence="2 3">
    <name type="scientific">Steinernema glaseri</name>
    <dbReference type="NCBI Taxonomy" id="37863"/>
    <lineage>
        <taxon>Eukaryota</taxon>
        <taxon>Metazoa</taxon>
        <taxon>Ecdysozoa</taxon>
        <taxon>Nematoda</taxon>
        <taxon>Chromadorea</taxon>
        <taxon>Rhabditida</taxon>
        <taxon>Tylenchina</taxon>
        <taxon>Panagrolaimomorpha</taxon>
        <taxon>Strongyloidoidea</taxon>
        <taxon>Steinernematidae</taxon>
        <taxon>Steinernema</taxon>
    </lineage>
</organism>
<feature type="compositionally biased region" description="Basic residues" evidence="1">
    <location>
        <begin position="58"/>
        <end position="74"/>
    </location>
</feature>